<dbReference type="AlphaFoldDB" id="A0A255E7X6"/>
<feature type="transmembrane region" description="Helical" evidence="1">
    <location>
        <begin position="20"/>
        <end position="39"/>
    </location>
</feature>
<evidence type="ECO:0000256" key="1">
    <source>
        <dbReference type="SAM" id="Phobius"/>
    </source>
</evidence>
<comment type="caution">
    <text evidence="2">The sequence shown here is derived from an EMBL/GenBank/DDBJ whole genome shotgun (WGS) entry which is preliminary data.</text>
</comment>
<dbReference type="Proteomes" id="UP000216533">
    <property type="component" value="Unassembled WGS sequence"/>
</dbReference>
<proteinExistence type="predicted"/>
<evidence type="ECO:0000313" key="3">
    <source>
        <dbReference type="Proteomes" id="UP000216533"/>
    </source>
</evidence>
<evidence type="ECO:0000313" key="2">
    <source>
        <dbReference type="EMBL" id="OYN87644.1"/>
    </source>
</evidence>
<sequence length="184" mass="19742">MGIIAVVGLIGIVGSGEPVLGVFVLLLTGAIFAVIPLWLPRLTFHPQQLELQTRRRTIAYASVAAVKFEGPSKAGIWAALVGPQGRALTRMSIDESLMAPSTAEQWEALRHLVSLSATNSPYGGSVPPVAGDTLTAQQALPILNAQVQWCRAGNRPGHRDAPMRQFLDKTITLRDPGRGRYAAR</sequence>
<dbReference type="EMBL" id="NMVI01000016">
    <property type="protein sequence ID" value="OYN87644.1"/>
    <property type="molecule type" value="Genomic_DNA"/>
</dbReference>
<organism evidence="2 3">
    <name type="scientific">Parenemella sanctibonifatiensis</name>
    <dbReference type="NCBI Taxonomy" id="2016505"/>
    <lineage>
        <taxon>Bacteria</taxon>
        <taxon>Bacillati</taxon>
        <taxon>Actinomycetota</taxon>
        <taxon>Actinomycetes</taxon>
        <taxon>Propionibacteriales</taxon>
        <taxon>Propionibacteriaceae</taxon>
        <taxon>Parenemella</taxon>
    </lineage>
</organism>
<gene>
    <name evidence="2" type="ORF">CGZ92_08075</name>
</gene>
<keyword evidence="1" id="KW-0472">Membrane</keyword>
<reference evidence="2 3" key="1">
    <citation type="submission" date="2017-07" db="EMBL/GenBank/DDBJ databases">
        <title>Draft whole genome sequences of clinical Proprionibacteriaceae strains.</title>
        <authorList>
            <person name="Bernier A.-M."/>
            <person name="Bernard K."/>
            <person name="Domingo M.-C."/>
        </authorList>
    </citation>
    <scope>NUCLEOTIDE SEQUENCE [LARGE SCALE GENOMIC DNA]</scope>
    <source>
        <strain evidence="2 3">NML 160184</strain>
    </source>
</reference>
<accession>A0A255E7X6</accession>
<name>A0A255E7X6_9ACTN</name>
<keyword evidence="1" id="KW-0812">Transmembrane</keyword>
<keyword evidence="1" id="KW-1133">Transmembrane helix</keyword>
<protein>
    <submittedName>
        <fullName evidence="2">Uncharacterized protein</fullName>
    </submittedName>
</protein>